<proteinExistence type="predicted"/>
<reference evidence="3" key="1">
    <citation type="submission" date="2016-10" db="EMBL/GenBank/DDBJ databases">
        <authorList>
            <person name="Varghese N."/>
            <person name="Submissions S."/>
        </authorList>
    </citation>
    <scope>NUCLEOTIDE SEQUENCE [LARGE SCALE GENOMIC DNA]</scope>
    <source>
        <strain evidence="3">CGMCC 1.10329</strain>
    </source>
</reference>
<organism evidence="2 3">
    <name type="scientific">Halolamina pelagica</name>
    <dbReference type="NCBI Taxonomy" id="699431"/>
    <lineage>
        <taxon>Archaea</taxon>
        <taxon>Methanobacteriati</taxon>
        <taxon>Methanobacteriota</taxon>
        <taxon>Stenosarchaea group</taxon>
        <taxon>Halobacteria</taxon>
        <taxon>Halobacteriales</taxon>
        <taxon>Haloferacaceae</taxon>
    </lineage>
</organism>
<dbReference type="EMBL" id="FOXI01000019">
    <property type="protein sequence ID" value="SFQ09700.1"/>
    <property type="molecule type" value="Genomic_DNA"/>
</dbReference>
<protein>
    <submittedName>
        <fullName evidence="2">Uncharacterized protein</fullName>
    </submittedName>
</protein>
<keyword evidence="3" id="KW-1185">Reference proteome</keyword>
<evidence type="ECO:0000313" key="3">
    <source>
        <dbReference type="Proteomes" id="UP000183769"/>
    </source>
</evidence>
<feature type="coiled-coil region" evidence="1">
    <location>
        <begin position="10"/>
        <end position="117"/>
    </location>
</feature>
<dbReference type="AlphaFoldDB" id="A0A1I5VQH1"/>
<sequence length="316" mass="35707">MASEDLHKPLKAINQSISDLREDIISLKGEVEKIHTVIRQAAETIREAIQENIRAQAELKLMDHIMEVRTVKPQINAEYEQIETERSELQERLTSIEERYQRKHEELNEKAKDRIRNLGSHIFEIDEEQFESGIEDPFTSQVTTTWQFLQAHNEDVRTERTGEVQGTTEEVVQTIDDFVHRQDELIETIDDHRFDAAEVPLPDDHPERLQVPYYIVEYESDGFSQRRLVVPSELSTENGTTWCSISLSPISGSGELLSGVSGVDNPETIGSISADQLASTLGEYGKESWVTSYSDAVTDAVPEDGTIPVRAPGGED</sequence>
<dbReference type="RefSeq" id="WP_074880406.1">
    <property type="nucleotide sequence ID" value="NZ_FOXI01000019.1"/>
</dbReference>
<evidence type="ECO:0000256" key="1">
    <source>
        <dbReference type="SAM" id="Coils"/>
    </source>
</evidence>
<keyword evidence="1" id="KW-0175">Coiled coil</keyword>
<name>A0A1I5VQH1_9EURY</name>
<evidence type="ECO:0000313" key="2">
    <source>
        <dbReference type="EMBL" id="SFQ09700.1"/>
    </source>
</evidence>
<accession>A0A1I5VQH1</accession>
<dbReference type="OrthoDB" id="241531at2157"/>
<dbReference type="Proteomes" id="UP000183769">
    <property type="component" value="Unassembled WGS sequence"/>
</dbReference>
<gene>
    <name evidence="2" type="ORF">SAMN05216277_11930</name>
</gene>